<evidence type="ECO:0000256" key="1">
    <source>
        <dbReference type="ARBA" id="ARBA00004408"/>
    </source>
</evidence>
<comment type="caution">
    <text evidence="8">The sequence shown here is derived from an EMBL/GenBank/DDBJ whole genome shotgun (WGS) entry which is preliminary data.</text>
</comment>
<dbReference type="InterPro" id="IPR051150">
    <property type="entry name" value="SWT21/TCAB1_mRNA_Telomere"/>
</dbReference>
<comment type="subcellular location">
    <subcellularLocation>
        <location evidence="1">Nucleus</location>
        <location evidence="1">Cajal body</location>
    </subcellularLocation>
</comment>
<feature type="region of interest" description="Disordered" evidence="7">
    <location>
        <begin position="626"/>
        <end position="649"/>
    </location>
</feature>
<dbReference type="PANTHER" id="PTHR13211">
    <property type="entry name" value="TELOMERASE CAJAL BODY PROTEIN 1"/>
    <property type="match status" value="1"/>
</dbReference>
<dbReference type="GO" id="GO:0030576">
    <property type="term" value="P:Cajal body organization"/>
    <property type="evidence" value="ECO:0007669"/>
    <property type="project" value="TreeGrafter"/>
</dbReference>
<reference evidence="8" key="1">
    <citation type="thesis" date="2020" institute="ProQuest LLC" country="789 East Eisenhower Parkway, Ann Arbor, MI, USA">
        <title>Comparative Genomics and Chromosome Evolution.</title>
        <authorList>
            <person name="Mudd A.B."/>
        </authorList>
    </citation>
    <scope>NUCLEOTIDE SEQUENCE</scope>
    <source>
        <strain evidence="8">Female2</strain>
        <tissue evidence="8">Blood</tissue>
    </source>
</reference>
<dbReference type="InterPro" id="IPR036322">
    <property type="entry name" value="WD40_repeat_dom_sf"/>
</dbReference>
<keyword evidence="2" id="KW-0677">Repeat</keyword>
<dbReference type="GO" id="GO:0003723">
    <property type="term" value="F:RNA binding"/>
    <property type="evidence" value="ECO:0007669"/>
    <property type="project" value="TreeGrafter"/>
</dbReference>
<sequence length="665" mass="73382">MEGHEEVRPFMAADERKDPAEKKVAAVDGDGRLSIIVDVDKTGPCLQQIDSDVKLSVDQTVHKEEMEREEDHGHCSDNEKVTGLIMRDIATSEEEPAISGTVAGYMEGEMVHSSDNETVTVQVKRDIAPCAIGKEEPAESGTLMETVEGEKVHTSGGTWMESSVTEMDVTHGAIRNKETPVIVEKIEELRPVDGQLITMEQCSETGVDFAYCTDGTKEPSVRGVGEMMGEKSQDEDFQGPVVKVPRLAANAPVCDVCSGDTVEETLMEVSGEQPMETPAEPEDGTGNLDETCFSAQYEFSQTPWALAGAWQEYSALPENFLKGCKWAPDGSCLLTNSDDNILRIYNLPSELYTSNWEIRDEMCPVLRMAEGDTIYDYCWYPKMNSSEPTTCFVASSSKDNPIHVWDAFHGNLKASYRPYNHLDELTAAHALCFSPDGNQLFSGFDKMVRVFETSRPGRDCENRPTFHKKQGQAGIISCIAFSPTQDIYACGSYSRSLGLYSRHEGVTLAVLQGHQGGITHVLFSPDGHCVFSGGRKDPEILGWDIRYPGRVLASFKRNVTTNQRIYFDTDVSGHYLVSGETEGQVTVWDLQEQISDESHNPFLQFHAQKDCVNGVSLHPSMPILATTSGQRKFPDPDDSSDESEGLSAGENSVQLWWCGTNTGEM</sequence>
<dbReference type="AlphaFoldDB" id="A0A8T2IDE2"/>
<evidence type="ECO:0000313" key="9">
    <source>
        <dbReference type="Proteomes" id="UP000812440"/>
    </source>
</evidence>
<protein>
    <recommendedName>
        <fullName evidence="4">Telomerase Cajal body protein 1</fullName>
    </recommendedName>
    <alternativeName>
        <fullName evidence="5">WD repeat-containing protein 79</fullName>
    </alternativeName>
</protein>
<accession>A0A8T2IDE2</accession>
<keyword evidence="9" id="KW-1185">Reference proteome</keyword>
<gene>
    <name evidence="8" type="ORF">GDO86_020308</name>
</gene>
<feature type="region of interest" description="Disordered" evidence="7">
    <location>
        <begin position="1"/>
        <end position="23"/>
    </location>
</feature>
<evidence type="ECO:0000256" key="6">
    <source>
        <dbReference type="ARBA" id="ARBA00046543"/>
    </source>
</evidence>
<dbReference type="PANTHER" id="PTHR13211:SF0">
    <property type="entry name" value="TELOMERASE CAJAL BODY PROTEIN 1"/>
    <property type="match status" value="1"/>
</dbReference>
<dbReference type="GO" id="GO:0015030">
    <property type="term" value="C:Cajal body"/>
    <property type="evidence" value="ECO:0007669"/>
    <property type="project" value="UniProtKB-SubCell"/>
</dbReference>
<dbReference type="InterPro" id="IPR015943">
    <property type="entry name" value="WD40/YVTN_repeat-like_dom_sf"/>
</dbReference>
<dbReference type="Gene3D" id="2.130.10.10">
    <property type="entry name" value="YVTN repeat-like/Quinoprotein amine dehydrogenase"/>
    <property type="match status" value="2"/>
</dbReference>
<comment type="similarity">
    <text evidence="3">Belongs to the TCAB1 family.</text>
</comment>
<evidence type="ECO:0000313" key="8">
    <source>
        <dbReference type="EMBL" id="KAG8430609.1"/>
    </source>
</evidence>
<dbReference type="Pfam" id="PF00400">
    <property type="entry name" value="WD40"/>
    <property type="match status" value="3"/>
</dbReference>
<evidence type="ECO:0000256" key="2">
    <source>
        <dbReference type="ARBA" id="ARBA00022737"/>
    </source>
</evidence>
<name>A0A8T2IDE2_9PIPI</name>
<evidence type="ECO:0000256" key="3">
    <source>
        <dbReference type="ARBA" id="ARBA00038279"/>
    </source>
</evidence>
<dbReference type="OrthoDB" id="239865at2759"/>
<dbReference type="SMART" id="SM00320">
    <property type="entry name" value="WD40"/>
    <property type="match status" value="7"/>
</dbReference>
<comment type="subunit">
    <text evidence="6">Component of the telomerase holoenzyme complex composed of one molecule of TERT, one molecule of WRAP53/TCAB1, two molecules of H/ACA ribonucleoprotein complex subunits DKC1, NOP10, NHP2 and GAR1, and a telomerase RNA template component (TERC). The telomerase holoenzyme complex is associated with TEP1, SMG6/EST1A and POT1. Interacts with the chaperonin-containing T-complex (TRiC) complex; which mediates the folding of WRAP53/TCAB1. Interacts with COIL. Interacts with SMN1. Interacts with RNF8. Interacts with histone H2AX.</text>
</comment>
<evidence type="ECO:0000256" key="7">
    <source>
        <dbReference type="SAM" id="MobiDB-lite"/>
    </source>
</evidence>
<dbReference type="Proteomes" id="UP000812440">
    <property type="component" value="Unassembled WGS sequence"/>
</dbReference>
<dbReference type="SUPFAM" id="SSF50978">
    <property type="entry name" value="WD40 repeat-like"/>
    <property type="match status" value="1"/>
</dbReference>
<dbReference type="InterPro" id="IPR001680">
    <property type="entry name" value="WD40_rpt"/>
</dbReference>
<organism evidence="8 9">
    <name type="scientific">Hymenochirus boettgeri</name>
    <name type="common">Congo dwarf clawed frog</name>
    <dbReference type="NCBI Taxonomy" id="247094"/>
    <lineage>
        <taxon>Eukaryota</taxon>
        <taxon>Metazoa</taxon>
        <taxon>Chordata</taxon>
        <taxon>Craniata</taxon>
        <taxon>Vertebrata</taxon>
        <taxon>Euteleostomi</taxon>
        <taxon>Amphibia</taxon>
        <taxon>Batrachia</taxon>
        <taxon>Anura</taxon>
        <taxon>Pipoidea</taxon>
        <taxon>Pipidae</taxon>
        <taxon>Pipinae</taxon>
        <taxon>Hymenochirus</taxon>
    </lineage>
</organism>
<evidence type="ECO:0000256" key="5">
    <source>
        <dbReference type="ARBA" id="ARBA00041558"/>
    </source>
</evidence>
<proteinExistence type="inferred from homology"/>
<evidence type="ECO:0000256" key="4">
    <source>
        <dbReference type="ARBA" id="ARBA00040657"/>
    </source>
</evidence>
<dbReference type="EMBL" id="JAACNH010000792">
    <property type="protein sequence ID" value="KAG8430609.1"/>
    <property type="molecule type" value="Genomic_DNA"/>
</dbReference>